<evidence type="ECO:0000313" key="3">
    <source>
        <dbReference type="Proteomes" id="UP000062833"/>
    </source>
</evidence>
<dbReference type="PANTHER" id="PTHR33055:SF16">
    <property type="entry name" value="TRANSPOSASE FOR INSERTION SEQUENCE ELEMENT IS1547"/>
    <property type="match status" value="1"/>
</dbReference>
<dbReference type="GO" id="GO:0004803">
    <property type="term" value="F:transposase activity"/>
    <property type="evidence" value="ECO:0007669"/>
    <property type="project" value="InterPro"/>
</dbReference>
<accession>A0A0M4RBG7</accession>
<dbReference type="GO" id="GO:0006313">
    <property type="term" value="P:DNA transposition"/>
    <property type="evidence" value="ECO:0007669"/>
    <property type="project" value="InterPro"/>
</dbReference>
<dbReference type="Pfam" id="PF02371">
    <property type="entry name" value="Transposase_20"/>
    <property type="match status" value="1"/>
</dbReference>
<keyword evidence="3" id="KW-1185">Reference proteome</keyword>
<dbReference type="PANTHER" id="PTHR33055">
    <property type="entry name" value="TRANSPOSASE FOR INSERTION SEQUENCE ELEMENT IS1111A"/>
    <property type="match status" value="1"/>
</dbReference>
<dbReference type="EMBL" id="CP012677">
    <property type="protein sequence ID" value="ALE92331.1"/>
    <property type="molecule type" value="Genomic_DNA"/>
</dbReference>
<organism evidence="2 3">
    <name type="scientific">Arthrobacter alpinus</name>
    <dbReference type="NCBI Taxonomy" id="656366"/>
    <lineage>
        <taxon>Bacteria</taxon>
        <taxon>Bacillati</taxon>
        <taxon>Actinomycetota</taxon>
        <taxon>Actinomycetes</taxon>
        <taxon>Micrococcales</taxon>
        <taxon>Micrococcaceae</taxon>
        <taxon>Arthrobacter</taxon>
    </lineage>
</organism>
<evidence type="ECO:0000259" key="1">
    <source>
        <dbReference type="Pfam" id="PF02371"/>
    </source>
</evidence>
<name>A0A0M4RBG7_9MICC</name>
<dbReference type="AlphaFoldDB" id="A0A0M4RBG7"/>
<dbReference type="GO" id="GO:0003677">
    <property type="term" value="F:DNA binding"/>
    <property type="evidence" value="ECO:0007669"/>
    <property type="project" value="InterPro"/>
</dbReference>
<reference evidence="3" key="1">
    <citation type="submission" date="2015-09" db="EMBL/GenBank/DDBJ databases">
        <title>Complete genome of Arthrobacter alpinus strain R3.8.</title>
        <authorList>
            <person name="See-Too W.S."/>
            <person name="Chan K.G."/>
        </authorList>
    </citation>
    <scope>NUCLEOTIDE SEQUENCE [LARGE SCALE GENOMIC DNA]</scope>
    <source>
        <strain evidence="3">R3.8</strain>
    </source>
</reference>
<gene>
    <name evidence="2" type="ORF">AOC05_08355</name>
</gene>
<dbReference type="InterPro" id="IPR003346">
    <property type="entry name" value="Transposase_20"/>
</dbReference>
<proteinExistence type="predicted"/>
<dbReference type="Proteomes" id="UP000062833">
    <property type="component" value="Chromosome"/>
</dbReference>
<feature type="domain" description="Transposase IS116/IS110/IS902 C-terminal" evidence="1">
    <location>
        <begin position="30"/>
        <end position="112"/>
    </location>
</feature>
<protein>
    <submittedName>
        <fullName evidence="2">Transposase</fullName>
    </submittedName>
</protein>
<evidence type="ECO:0000313" key="2">
    <source>
        <dbReference type="EMBL" id="ALE92331.1"/>
    </source>
</evidence>
<sequence length="145" mass="16185">MARAVLAFTTELETNRTHISDIVQDMAPGLMDLPGLGPVSSAVVLVAYSHHGRIHSEAAFAAIAGVNPIPASSGNTIRHRLNRQGDRQLNKALHTIARTRMQFDAATKEYVQRRTAEDKTLREIRRCLKRSIARELFRKLQTLMA</sequence>
<dbReference type="InterPro" id="IPR047650">
    <property type="entry name" value="Transpos_IS110"/>
</dbReference>
<dbReference type="KEGG" id="aaq:AOC05_08355"/>
<dbReference type="PATRIC" id="fig|656366.3.peg.1791"/>